<dbReference type="RefSeq" id="WP_066230956.1">
    <property type="nucleotide sequence ID" value="NZ_CP066701.1"/>
</dbReference>
<evidence type="ECO:0000313" key="2">
    <source>
        <dbReference type="EMBL" id="QQX25777.1"/>
    </source>
</evidence>
<sequence>MLTLSSLEEIQAAKESLEKLQTTYPNLFEKLLHVVNLTRALQFKYHFMGCIVMDEDPSHYSPNFVQGSVIRLYKKEVQLLKDDENFHVVKQVFADYKRIGYAKISLLIQGSTPESLMGAPVIQ</sequence>
<dbReference type="STRING" id="46224.B4102_2923"/>
<dbReference type="Proteomes" id="UP000075666">
    <property type="component" value="Unassembled WGS sequence"/>
</dbReference>
<proteinExistence type="predicted"/>
<gene>
    <name evidence="1" type="ORF">B4102_2923</name>
    <name evidence="2" type="ORF">JGZ69_02025</name>
</gene>
<organism evidence="1 3">
    <name type="scientific">Heyndrickxia sporothermodurans</name>
    <dbReference type="NCBI Taxonomy" id="46224"/>
    <lineage>
        <taxon>Bacteria</taxon>
        <taxon>Bacillati</taxon>
        <taxon>Bacillota</taxon>
        <taxon>Bacilli</taxon>
        <taxon>Bacillales</taxon>
        <taxon>Bacillaceae</taxon>
        <taxon>Heyndrickxia</taxon>
    </lineage>
</organism>
<evidence type="ECO:0000313" key="1">
    <source>
        <dbReference type="EMBL" id="KYD07626.1"/>
    </source>
</evidence>
<dbReference type="OrthoDB" id="2389720at2"/>
<reference evidence="2 4" key="2">
    <citation type="submission" date="2020-12" db="EMBL/GenBank/DDBJ databases">
        <title>Taxonomic evaluation of the Bacillus sporothermodurans group of bacteria based on whole genome sequences.</title>
        <authorList>
            <person name="Fiedler G."/>
            <person name="Herbstmann A.-D."/>
            <person name="Doll E."/>
            <person name="Wenning M."/>
            <person name="Brinks E."/>
            <person name="Kabisch J."/>
            <person name="Breitenwieser F."/>
            <person name="Lappann M."/>
            <person name="Boehnlein C."/>
            <person name="Franz C."/>
        </authorList>
    </citation>
    <scope>NUCLEOTIDE SEQUENCE [LARGE SCALE GENOMIC DNA]</scope>
    <source>
        <strain evidence="2 4">DSM 10599</strain>
    </source>
</reference>
<dbReference type="KEGG" id="hspo:JGZ69_02025"/>
<name>A0A150L6K5_9BACI</name>
<evidence type="ECO:0000313" key="4">
    <source>
        <dbReference type="Proteomes" id="UP000595512"/>
    </source>
</evidence>
<accession>A0A150L6K5</accession>
<keyword evidence="3" id="KW-1185">Reference proteome</keyword>
<dbReference type="AlphaFoldDB" id="A0A150L6K5"/>
<evidence type="ECO:0000313" key="3">
    <source>
        <dbReference type="Proteomes" id="UP000075666"/>
    </source>
</evidence>
<dbReference type="EMBL" id="CP066701">
    <property type="protein sequence ID" value="QQX25777.1"/>
    <property type="molecule type" value="Genomic_DNA"/>
</dbReference>
<dbReference type="Proteomes" id="UP000595512">
    <property type="component" value="Chromosome"/>
</dbReference>
<reference evidence="1 3" key="1">
    <citation type="submission" date="2016-01" db="EMBL/GenBank/DDBJ databases">
        <title>Genome Sequences of Twelve Sporeforming Bacillus Species Isolated from Foods.</title>
        <authorList>
            <person name="Berendsen E.M."/>
            <person name="Wells-Bennik M.H."/>
            <person name="Krawcyk A.O."/>
            <person name="De Jong A."/>
            <person name="Holsappel S."/>
            <person name="Eijlander R.T."/>
            <person name="Kuipers O.P."/>
        </authorList>
    </citation>
    <scope>NUCLEOTIDE SEQUENCE [LARGE SCALE GENOMIC DNA]</scope>
    <source>
        <strain evidence="1 3">B4102</strain>
    </source>
</reference>
<dbReference type="EMBL" id="LQYN01000040">
    <property type="protein sequence ID" value="KYD07626.1"/>
    <property type="molecule type" value="Genomic_DNA"/>
</dbReference>
<protein>
    <submittedName>
        <fullName evidence="1">Uncharacterized protein</fullName>
    </submittedName>
</protein>
<dbReference type="PATRIC" id="fig|46224.3.peg.2838"/>